<dbReference type="GO" id="GO:0003677">
    <property type="term" value="F:DNA binding"/>
    <property type="evidence" value="ECO:0007669"/>
    <property type="project" value="InterPro"/>
</dbReference>
<evidence type="ECO:0000313" key="2">
    <source>
        <dbReference type="EMBL" id="KKN75158.1"/>
    </source>
</evidence>
<reference evidence="2" key="1">
    <citation type="journal article" date="2015" name="Nature">
        <title>Complex archaea that bridge the gap between prokaryotes and eukaryotes.</title>
        <authorList>
            <person name="Spang A."/>
            <person name="Saw J.H."/>
            <person name="Jorgensen S.L."/>
            <person name="Zaremba-Niedzwiedzka K."/>
            <person name="Martijn J."/>
            <person name="Lind A.E."/>
            <person name="van Eijk R."/>
            <person name="Schleper C."/>
            <person name="Guy L."/>
            <person name="Ettema T.J."/>
        </authorList>
    </citation>
    <scope>NUCLEOTIDE SEQUENCE</scope>
</reference>
<dbReference type="Pfam" id="PF02796">
    <property type="entry name" value="HTH_7"/>
    <property type="match status" value="1"/>
</dbReference>
<sequence length="84" mass="9616">MSGESYPICSVMSDASVSPTDRNVEICLSCPLDDCELDNPGENRGLYNRRSMNEIRKLHHEGVHVKELATMFNKSRKTIQRYIK</sequence>
<organism evidence="2">
    <name type="scientific">marine sediment metagenome</name>
    <dbReference type="NCBI Taxonomy" id="412755"/>
    <lineage>
        <taxon>unclassified sequences</taxon>
        <taxon>metagenomes</taxon>
        <taxon>ecological metagenomes</taxon>
    </lineage>
</organism>
<feature type="domain" description="Resolvase HTH" evidence="1">
    <location>
        <begin position="47"/>
        <end position="82"/>
    </location>
</feature>
<dbReference type="GO" id="GO:0000150">
    <property type="term" value="F:DNA strand exchange activity"/>
    <property type="evidence" value="ECO:0007669"/>
    <property type="project" value="InterPro"/>
</dbReference>
<name>A0A0F9WAJ5_9ZZZZ</name>
<gene>
    <name evidence="2" type="ORF">LCGC14_0383170</name>
</gene>
<dbReference type="AlphaFoldDB" id="A0A0F9WAJ5"/>
<protein>
    <recommendedName>
        <fullName evidence="1">Resolvase HTH domain-containing protein</fullName>
    </recommendedName>
</protein>
<comment type="caution">
    <text evidence="2">The sequence shown here is derived from an EMBL/GenBank/DDBJ whole genome shotgun (WGS) entry which is preliminary data.</text>
</comment>
<accession>A0A0F9WAJ5</accession>
<evidence type="ECO:0000259" key="1">
    <source>
        <dbReference type="Pfam" id="PF02796"/>
    </source>
</evidence>
<dbReference type="EMBL" id="LAZR01000314">
    <property type="protein sequence ID" value="KKN75158.1"/>
    <property type="molecule type" value="Genomic_DNA"/>
</dbReference>
<dbReference type="InterPro" id="IPR006120">
    <property type="entry name" value="Resolvase_HTH_dom"/>
</dbReference>
<proteinExistence type="predicted"/>